<protein>
    <recommendedName>
        <fullName evidence="9">NOL1/NOP2/Sun domain family member 4</fullName>
    </recommendedName>
</protein>
<dbReference type="EMBL" id="PJQL01001967">
    <property type="protein sequence ID" value="RCH85985.1"/>
    <property type="molecule type" value="Genomic_DNA"/>
</dbReference>
<keyword evidence="6 11" id="KW-0694">RNA-binding</keyword>
<evidence type="ECO:0000256" key="12">
    <source>
        <dbReference type="SAM" id="MobiDB-lite"/>
    </source>
</evidence>
<sequence>MSEEKNKRKGNKKEDKKKGASKKKEKALLRETEKRNAVMTAFSKYYEAEWGSERWPILLEALKRPVRHCIMINKYAQIDQVKAKLKDTLHDLVMLDFLSIPCYASKTCSRFPPPSKDSHEITDYYILDAGSVLATEALDIQPDDHVLDLCAAPGGKTLSILQRLDKQYGRLTSNEIASDRRRRLRQVIESYLPPDVLADVSTVVGRDGTRYYGEPEQYDKVLLDAPCSSERHLLHDEKEFELWTPKRTQMNAKRQFSLLKAAVHAARVDGLILYGTCSISSLENDKVIEKMIKKGKIPVEPVKMKWPIGERTKYGWIILPDKTDGWGPLYFALLKRTGVSKEDGEDSESSDDNE</sequence>
<keyword evidence="8" id="KW-0496">Mitochondrion</keyword>
<keyword evidence="5 11" id="KW-0949">S-adenosyl-L-methionine</keyword>
<evidence type="ECO:0000256" key="3">
    <source>
        <dbReference type="ARBA" id="ARBA00022603"/>
    </source>
</evidence>
<comment type="subcellular location">
    <subcellularLocation>
        <location evidence="1">Mitochondrion</location>
    </subcellularLocation>
</comment>
<organism evidence="14 15">
    <name type="scientific">Rhizopus azygosporus</name>
    <name type="common">Rhizopus microsporus var. azygosporus</name>
    <dbReference type="NCBI Taxonomy" id="86630"/>
    <lineage>
        <taxon>Eukaryota</taxon>
        <taxon>Fungi</taxon>
        <taxon>Fungi incertae sedis</taxon>
        <taxon>Mucoromycota</taxon>
        <taxon>Mucoromycotina</taxon>
        <taxon>Mucoromycetes</taxon>
        <taxon>Mucorales</taxon>
        <taxon>Mucorineae</taxon>
        <taxon>Rhizopodaceae</taxon>
        <taxon>Rhizopus</taxon>
    </lineage>
</organism>
<dbReference type="STRING" id="86630.A0A367J7V5"/>
<evidence type="ECO:0000256" key="6">
    <source>
        <dbReference type="ARBA" id="ARBA00022884"/>
    </source>
</evidence>
<keyword evidence="7" id="KW-0809">Transit peptide</keyword>
<dbReference type="GO" id="GO:0003723">
    <property type="term" value="F:RNA binding"/>
    <property type="evidence" value="ECO:0007669"/>
    <property type="project" value="UniProtKB-UniRule"/>
</dbReference>
<dbReference type="InterPro" id="IPR023267">
    <property type="entry name" value="RCMT"/>
</dbReference>
<proteinExistence type="inferred from homology"/>
<dbReference type="PANTHER" id="PTHR22808:SF3">
    <property type="entry name" value="5-METHYLCYTOSINE RRNA METHYLTRANSFERASE NSUN4"/>
    <property type="match status" value="1"/>
</dbReference>
<evidence type="ECO:0000256" key="8">
    <source>
        <dbReference type="ARBA" id="ARBA00023128"/>
    </source>
</evidence>
<dbReference type="InterPro" id="IPR049560">
    <property type="entry name" value="MeTrfase_RsmB-F_NOP2_cat"/>
</dbReference>
<dbReference type="OrthoDB" id="427002at2759"/>
<evidence type="ECO:0000256" key="4">
    <source>
        <dbReference type="ARBA" id="ARBA00022679"/>
    </source>
</evidence>
<evidence type="ECO:0000313" key="15">
    <source>
        <dbReference type="Proteomes" id="UP000252139"/>
    </source>
</evidence>
<name>A0A367J7V5_RHIAZ</name>
<feature type="binding site" evidence="11">
    <location>
        <position position="207"/>
    </location>
    <ligand>
        <name>S-adenosyl-L-methionine</name>
        <dbReference type="ChEBI" id="CHEBI:59789"/>
    </ligand>
</feature>
<dbReference type="GO" id="GO:0031167">
    <property type="term" value="P:rRNA methylation"/>
    <property type="evidence" value="ECO:0007669"/>
    <property type="project" value="TreeGrafter"/>
</dbReference>
<dbReference type="Gene3D" id="3.40.50.150">
    <property type="entry name" value="Vaccinia Virus protein VP39"/>
    <property type="match status" value="1"/>
</dbReference>
<keyword evidence="2" id="KW-0698">rRNA processing</keyword>
<dbReference type="GO" id="GO:0005762">
    <property type="term" value="C:mitochondrial large ribosomal subunit"/>
    <property type="evidence" value="ECO:0007669"/>
    <property type="project" value="TreeGrafter"/>
</dbReference>
<feature type="compositionally biased region" description="Basic and acidic residues" evidence="12">
    <location>
        <begin position="1"/>
        <end position="18"/>
    </location>
</feature>
<accession>A0A367J7V5</accession>
<gene>
    <name evidence="14" type="primary">NSUN3_2</name>
    <name evidence="14" type="ORF">CU097_006114</name>
</gene>
<evidence type="ECO:0000256" key="7">
    <source>
        <dbReference type="ARBA" id="ARBA00022946"/>
    </source>
</evidence>
<evidence type="ECO:0000256" key="2">
    <source>
        <dbReference type="ARBA" id="ARBA00022552"/>
    </source>
</evidence>
<comment type="catalytic activity">
    <reaction evidence="10">
        <text>a cytidine in rRNA + S-adenosyl-L-methionine = a 5-methylcytidine in rRNA + S-adenosyl-L-homocysteine + H(+)</text>
        <dbReference type="Rhea" id="RHEA:61484"/>
        <dbReference type="Rhea" id="RHEA-COMP:15836"/>
        <dbReference type="Rhea" id="RHEA-COMP:15837"/>
        <dbReference type="ChEBI" id="CHEBI:15378"/>
        <dbReference type="ChEBI" id="CHEBI:57856"/>
        <dbReference type="ChEBI" id="CHEBI:59789"/>
        <dbReference type="ChEBI" id="CHEBI:74483"/>
        <dbReference type="ChEBI" id="CHEBI:82748"/>
    </reaction>
</comment>
<dbReference type="PROSITE" id="PS51686">
    <property type="entry name" value="SAM_MT_RSMB_NOP"/>
    <property type="match status" value="1"/>
</dbReference>
<feature type="binding site" evidence="11">
    <location>
        <position position="224"/>
    </location>
    <ligand>
        <name>S-adenosyl-L-methionine</name>
        <dbReference type="ChEBI" id="CHEBI:59789"/>
    </ligand>
</feature>
<keyword evidence="15" id="KW-1185">Reference proteome</keyword>
<dbReference type="SUPFAM" id="SSF53335">
    <property type="entry name" value="S-adenosyl-L-methionine-dependent methyltransferases"/>
    <property type="match status" value="1"/>
</dbReference>
<reference evidence="14 15" key="1">
    <citation type="journal article" date="2018" name="G3 (Bethesda)">
        <title>Phylogenetic and Phylogenomic Definition of Rhizopus Species.</title>
        <authorList>
            <person name="Gryganskyi A.P."/>
            <person name="Golan J."/>
            <person name="Dolatabadi S."/>
            <person name="Mondo S."/>
            <person name="Robb S."/>
            <person name="Idnurm A."/>
            <person name="Muszewska A."/>
            <person name="Steczkiewicz K."/>
            <person name="Masonjones S."/>
            <person name="Liao H.L."/>
            <person name="Gajdeczka M.T."/>
            <person name="Anike F."/>
            <person name="Vuek A."/>
            <person name="Anishchenko I.M."/>
            <person name="Voigt K."/>
            <person name="de Hoog G.S."/>
            <person name="Smith M.E."/>
            <person name="Heitman J."/>
            <person name="Vilgalys R."/>
            <person name="Stajich J.E."/>
        </authorList>
    </citation>
    <scope>NUCLEOTIDE SEQUENCE [LARGE SCALE GENOMIC DNA]</scope>
    <source>
        <strain evidence="14 15">CBS 357.93</strain>
    </source>
</reference>
<evidence type="ECO:0000256" key="5">
    <source>
        <dbReference type="ARBA" id="ARBA00022691"/>
    </source>
</evidence>
<evidence type="ECO:0000256" key="1">
    <source>
        <dbReference type="ARBA" id="ARBA00004173"/>
    </source>
</evidence>
<dbReference type="Proteomes" id="UP000252139">
    <property type="component" value="Unassembled WGS sequence"/>
</dbReference>
<feature type="region of interest" description="Disordered" evidence="12">
    <location>
        <begin position="1"/>
        <end position="28"/>
    </location>
</feature>
<dbReference type="GO" id="GO:0008173">
    <property type="term" value="F:RNA methyltransferase activity"/>
    <property type="evidence" value="ECO:0007669"/>
    <property type="project" value="InterPro"/>
</dbReference>
<dbReference type="Gene3D" id="6.20.240.40">
    <property type="match status" value="1"/>
</dbReference>
<dbReference type="PANTHER" id="PTHR22808">
    <property type="entry name" value="NCL1 YEAST -RELATED NOL1/NOP2/FMU SUN DOMAIN-CONTAINING"/>
    <property type="match status" value="1"/>
</dbReference>
<evidence type="ECO:0000313" key="14">
    <source>
        <dbReference type="EMBL" id="RCH85985.1"/>
    </source>
</evidence>
<comment type="similarity">
    <text evidence="11">Belongs to the class I-like SAM-binding methyltransferase superfamily. RsmB/NOP family.</text>
</comment>
<feature type="active site" description="Nucleophile" evidence="11">
    <location>
        <position position="277"/>
    </location>
</feature>
<keyword evidence="4 11" id="KW-0808">Transferase</keyword>
<evidence type="ECO:0000256" key="9">
    <source>
        <dbReference type="ARBA" id="ARBA00042050"/>
    </source>
</evidence>
<evidence type="ECO:0000256" key="11">
    <source>
        <dbReference type="PROSITE-ProRule" id="PRU01023"/>
    </source>
</evidence>
<evidence type="ECO:0000259" key="13">
    <source>
        <dbReference type="PROSITE" id="PS51686"/>
    </source>
</evidence>
<dbReference type="InterPro" id="IPR001678">
    <property type="entry name" value="MeTrfase_RsmB-F_NOP2_dom"/>
</dbReference>
<dbReference type="CDD" id="cd02440">
    <property type="entry name" value="AdoMet_MTases"/>
    <property type="match status" value="1"/>
</dbReference>
<dbReference type="Pfam" id="PF01189">
    <property type="entry name" value="Methyltr_RsmB-F"/>
    <property type="match status" value="1"/>
</dbReference>
<dbReference type="InterPro" id="IPR029063">
    <property type="entry name" value="SAM-dependent_MTases_sf"/>
</dbReference>
<comment type="caution">
    <text evidence="14">The sequence shown here is derived from an EMBL/GenBank/DDBJ whole genome shotgun (WGS) entry which is preliminary data.</text>
</comment>
<feature type="domain" description="SAM-dependent MTase RsmB/NOP-type" evidence="13">
    <location>
        <begin position="58"/>
        <end position="337"/>
    </location>
</feature>
<dbReference type="PRINTS" id="PR02008">
    <property type="entry name" value="RCMTFAMILY"/>
</dbReference>
<evidence type="ECO:0000256" key="10">
    <source>
        <dbReference type="ARBA" id="ARBA00049302"/>
    </source>
</evidence>
<keyword evidence="3 11" id="KW-0489">Methyltransferase</keyword>
<feature type="binding site" evidence="11">
    <location>
        <position position="175"/>
    </location>
    <ligand>
        <name>S-adenosyl-L-methionine</name>
        <dbReference type="ChEBI" id="CHEBI:59789"/>
    </ligand>
</feature>
<dbReference type="AlphaFoldDB" id="A0A367J7V5"/>
<feature type="binding site" evidence="11">
    <location>
        <begin position="150"/>
        <end position="156"/>
    </location>
    <ligand>
        <name>S-adenosyl-L-methionine</name>
        <dbReference type="ChEBI" id="CHEBI:59789"/>
    </ligand>
</feature>